<sequence length="109" mass="12149">MVKRKIKMKPTEWSTLQVDGHLGQAAGMGDVFEIMPPEYVEALVAEPDIVPALRAHETALRQFRKRVEALQNGEPGTECERCGKRFHARRGARFCSTACRVAAHRGSTT</sequence>
<dbReference type="AlphaFoldDB" id="A0A6H9WUI4"/>
<accession>A0A6H9WUI4</accession>
<dbReference type="RefSeq" id="WP_158028425.1">
    <property type="nucleotide sequence ID" value="NZ_BMHG01000001.1"/>
</dbReference>
<proteinExistence type="predicted"/>
<dbReference type="EMBL" id="WBJY01000001">
    <property type="protein sequence ID" value="KAB1649840.1"/>
    <property type="molecule type" value="Genomic_DNA"/>
</dbReference>
<comment type="caution">
    <text evidence="1">The sequence shown here is derived from an EMBL/GenBank/DDBJ whole genome shotgun (WGS) entry which is preliminary data.</text>
</comment>
<gene>
    <name evidence="1" type="ORF">F8O04_06325</name>
</gene>
<keyword evidence="2" id="KW-1185">Reference proteome</keyword>
<dbReference type="Proteomes" id="UP000431744">
    <property type="component" value="Unassembled WGS sequence"/>
</dbReference>
<reference evidence="1 2" key="1">
    <citation type="submission" date="2019-09" db="EMBL/GenBank/DDBJ databases">
        <title>Phylogeny of genus Pseudoclavibacter and closely related genus.</title>
        <authorList>
            <person name="Li Y."/>
        </authorList>
    </citation>
    <scope>NUCLEOTIDE SEQUENCE [LARGE SCALE GENOMIC DNA]</scope>
    <source>
        <strain evidence="1 2">EGI 60007</strain>
    </source>
</reference>
<name>A0A6H9WUI4_9MICO</name>
<organism evidence="1 2">
    <name type="scientific">Pseudoclavibacter endophyticus</name>
    <dbReference type="NCBI Taxonomy" id="1778590"/>
    <lineage>
        <taxon>Bacteria</taxon>
        <taxon>Bacillati</taxon>
        <taxon>Actinomycetota</taxon>
        <taxon>Actinomycetes</taxon>
        <taxon>Micrococcales</taxon>
        <taxon>Microbacteriaceae</taxon>
        <taxon>Pseudoclavibacter</taxon>
    </lineage>
</organism>
<protein>
    <submittedName>
        <fullName evidence="1">Uncharacterized protein</fullName>
    </submittedName>
</protein>
<evidence type="ECO:0000313" key="1">
    <source>
        <dbReference type="EMBL" id="KAB1649840.1"/>
    </source>
</evidence>
<evidence type="ECO:0000313" key="2">
    <source>
        <dbReference type="Proteomes" id="UP000431744"/>
    </source>
</evidence>
<dbReference type="OrthoDB" id="9789109at2"/>